<comment type="caution">
    <text evidence="2">The sequence shown here is derived from an EMBL/GenBank/DDBJ whole genome shotgun (WGS) entry which is preliminary data.</text>
</comment>
<name>A0A4Z1L2W8_9HELO</name>
<evidence type="ECO:0000313" key="3">
    <source>
        <dbReference type="Proteomes" id="UP000297280"/>
    </source>
</evidence>
<protein>
    <submittedName>
        <fullName evidence="2">Uncharacterized protein</fullName>
    </submittedName>
</protein>
<feature type="coiled-coil region" evidence="1">
    <location>
        <begin position="97"/>
        <end position="124"/>
    </location>
</feature>
<dbReference type="AlphaFoldDB" id="A0A4Z1L2W8"/>
<gene>
    <name evidence="2" type="ORF">BPOR_0040g00100</name>
</gene>
<dbReference type="Proteomes" id="UP000297280">
    <property type="component" value="Unassembled WGS sequence"/>
</dbReference>
<organism evidence="2 3">
    <name type="scientific">Botrytis porri</name>
    <dbReference type="NCBI Taxonomy" id="87229"/>
    <lineage>
        <taxon>Eukaryota</taxon>
        <taxon>Fungi</taxon>
        <taxon>Dikarya</taxon>
        <taxon>Ascomycota</taxon>
        <taxon>Pezizomycotina</taxon>
        <taxon>Leotiomycetes</taxon>
        <taxon>Helotiales</taxon>
        <taxon>Sclerotiniaceae</taxon>
        <taxon>Botrytis</taxon>
    </lineage>
</organism>
<reference evidence="2 3" key="1">
    <citation type="submission" date="2017-12" db="EMBL/GenBank/DDBJ databases">
        <title>Comparative genomics of Botrytis spp.</title>
        <authorList>
            <person name="Valero-Jimenez C.A."/>
            <person name="Tapia P."/>
            <person name="Veloso J."/>
            <person name="Silva-Moreno E."/>
            <person name="Staats M."/>
            <person name="Valdes J.H."/>
            <person name="Van Kan J.A.L."/>
        </authorList>
    </citation>
    <scope>NUCLEOTIDE SEQUENCE [LARGE SCALE GENOMIC DNA]</scope>
    <source>
        <strain evidence="2 3">MUCL3349</strain>
    </source>
</reference>
<accession>A0A4Z1L2W8</accession>
<evidence type="ECO:0000256" key="1">
    <source>
        <dbReference type="SAM" id="Coils"/>
    </source>
</evidence>
<dbReference type="OrthoDB" id="3551852at2759"/>
<feature type="coiled-coil region" evidence="1">
    <location>
        <begin position="41"/>
        <end position="68"/>
    </location>
</feature>
<keyword evidence="1" id="KW-0175">Coiled coil</keyword>
<evidence type="ECO:0000313" key="2">
    <source>
        <dbReference type="EMBL" id="TGO91066.1"/>
    </source>
</evidence>
<keyword evidence="3" id="KW-1185">Reference proteome</keyword>
<sequence length="146" mass="16463">MTSSQSRATLKTVQNETAPLSTLLSTISECERFLAPVKKNAVAYRDSIAELRTKLRVAETELKQLAAASTGEIVYLKKDIRGRHDEIARLRGKTDRLNLQKDKIAKLAQRNLELESTMEKQSAKLKEVGDWRMQMRRMLSGGDAES</sequence>
<proteinExistence type="predicted"/>
<dbReference type="EMBL" id="PQXO01000040">
    <property type="protein sequence ID" value="TGO91066.1"/>
    <property type="molecule type" value="Genomic_DNA"/>
</dbReference>